<sequence length="578" mass="59580">MVNLHFRLADITGKSEPGDYVVLWPPRTRQSVVNLRMVHTAPIRLYLVNGYASIVVEPGPLRVELRCRNIVDGGPFDVTVPDASDADFSQLIGATLTYTPAEISAVQKSAIRAEKAAAAAARVEEKTTAVNEILTRAQGYIDQITVEFDGVRDAAAAARRSEQESQRYERLAAAHASMVPPQGPPGRPGAKGDRGEQGPPGPQGAPGNNGAPGSRGEQGPPGPAPTIRIGSVTSASSAGASLTGGNGSYTLNLVLPQGARGPAGPAGSAMNTENFVQKSEASENITPSAIVKRNAQGKILVDSNPTSEFHAASRGYVDRIAGGKADTAHRHNFSEITFPMDKVVLGYGAAASSPVSVAVGVRASTVNGYTVAVGDTAAASGASSMAVGASAKATHSKSMAVGTLAEAKDSYATALGCNARAIHNRSVAVGYYATTTAANQIMLGTSSEVVTIPGTIEIPTPTRANHAATRGYVDGKADQEPVNVAVTNVKQSGKMTVTRSGRVVEVVIKDAADGNIASIPNPHYPNGSVNRIFAAVDTYNTTYPAHVEVTSGGSVIARGSRSGAKISTTFTYLADNPA</sequence>
<reference evidence="4" key="2">
    <citation type="submission" date="2015-05" db="EMBL/GenBank/DDBJ databases">
        <title>Complete genome sequence of Corynebacterium mustelae DSM 45274, isolated from various tissues of a male ferret with lethal sepsis.</title>
        <authorList>
            <person name="Ruckert C."/>
            <person name="Albersmeier A."/>
            <person name="Winkler A."/>
            <person name="Tauch A."/>
        </authorList>
    </citation>
    <scope>NUCLEOTIDE SEQUENCE [LARGE SCALE GENOMIC DNA]</scope>
    <source>
        <strain evidence="4">DSM 45274</strain>
    </source>
</reference>
<dbReference type="OrthoDB" id="10019519at2"/>
<dbReference type="GO" id="GO:0019867">
    <property type="term" value="C:outer membrane"/>
    <property type="evidence" value="ECO:0007669"/>
    <property type="project" value="InterPro"/>
</dbReference>
<dbReference type="Pfam" id="PF01391">
    <property type="entry name" value="Collagen"/>
    <property type="match status" value="1"/>
</dbReference>
<feature type="compositionally biased region" description="Basic and acidic residues" evidence="1">
    <location>
        <begin position="159"/>
        <end position="172"/>
    </location>
</feature>
<evidence type="ECO:0000313" key="3">
    <source>
        <dbReference type="EMBL" id="AKK04604.1"/>
    </source>
</evidence>
<evidence type="ECO:0000313" key="4">
    <source>
        <dbReference type="Proteomes" id="UP000035199"/>
    </source>
</evidence>
<dbReference type="EMBL" id="CP011542">
    <property type="protein sequence ID" value="AKK04604.1"/>
    <property type="molecule type" value="Genomic_DNA"/>
</dbReference>
<proteinExistence type="predicted"/>
<protein>
    <submittedName>
        <fullName evidence="3">Collagen triple helix repeat protein</fullName>
    </submittedName>
</protein>
<dbReference type="PANTHER" id="PTHR24637">
    <property type="entry name" value="COLLAGEN"/>
    <property type="match status" value="1"/>
</dbReference>
<dbReference type="PANTHER" id="PTHR24637:SF428">
    <property type="entry name" value="SCAVENGER RECEPTOR CLASS A MEMBER 3"/>
    <property type="match status" value="1"/>
</dbReference>
<dbReference type="Pfam" id="PF05658">
    <property type="entry name" value="YadA_head"/>
    <property type="match status" value="2"/>
</dbReference>
<keyword evidence="4" id="KW-1185">Reference proteome</keyword>
<name>A0A0G3GTY6_9CORY</name>
<dbReference type="Proteomes" id="UP000035199">
    <property type="component" value="Chromosome"/>
</dbReference>
<dbReference type="STRING" id="571915.CMUST_01275"/>
<evidence type="ECO:0000256" key="1">
    <source>
        <dbReference type="SAM" id="MobiDB-lite"/>
    </source>
</evidence>
<dbReference type="KEGG" id="cmv:CMUST_01275"/>
<dbReference type="RefSeq" id="WP_047260990.1">
    <property type="nucleotide sequence ID" value="NZ_CP011542.1"/>
</dbReference>
<reference evidence="3 4" key="1">
    <citation type="journal article" date="2015" name="Genome Announc.">
        <title>Complete Genome Sequence of the Type Strain Corynebacterium mustelae DSM 45274, Isolated from Various Tissues of a Male Ferret with Lethal Sepsis.</title>
        <authorList>
            <person name="Ruckert C."/>
            <person name="Eimer J."/>
            <person name="Winkler A."/>
            <person name="Tauch A."/>
        </authorList>
    </citation>
    <scope>NUCLEOTIDE SEQUENCE [LARGE SCALE GENOMIC DNA]</scope>
    <source>
        <strain evidence="3 4">DSM 45274</strain>
    </source>
</reference>
<keyword evidence="3" id="KW-0176">Collagen</keyword>
<dbReference type="SUPFAM" id="SSF101967">
    <property type="entry name" value="Adhesin YadA, collagen-binding domain"/>
    <property type="match status" value="1"/>
</dbReference>
<dbReference type="AlphaFoldDB" id="A0A0G3GTY6"/>
<feature type="domain" description="Trimeric autotransporter adhesin YadA-like head" evidence="2">
    <location>
        <begin position="411"/>
        <end position="433"/>
    </location>
</feature>
<evidence type="ECO:0000259" key="2">
    <source>
        <dbReference type="Pfam" id="PF05658"/>
    </source>
</evidence>
<feature type="domain" description="Trimeric autotransporter adhesin YadA-like head" evidence="2">
    <location>
        <begin position="379"/>
        <end position="404"/>
    </location>
</feature>
<feature type="region of interest" description="Disordered" evidence="1">
    <location>
        <begin position="158"/>
        <end position="230"/>
    </location>
</feature>
<dbReference type="InterPro" id="IPR008640">
    <property type="entry name" value="Adhesin_Head_dom"/>
</dbReference>
<dbReference type="InterPro" id="IPR011049">
    <property type="entry name" value="Serralysin-like_metalloprot_C"/>
</dbReference>
<gene>
    <name evidence="3" type="ORF">CMUST_01275</name>
</gene>
<organism evidence="3 4">
    <name type="scientific">Corynebacterium mustelae</name>
    <dbReference type="NCBI Taxonomy" id="571915"/>
    <lineage>
        <taxon>Bacteria</taxon>
        <taxon>Bacillati</taxon>
        <taxon>Actinomycetota</taxon>
        <taxon>Actinomycetes</taxon>
        <taxon>Mycobacteriales</taxon>
        <taxon>Corynebacteriaceae</taxon>
        <taxon>Corynebacterium</taxon>
    </lineage>
</organism>
<dbReference type="Gene3D" id="2.150.10.10">
    <property type="entry name" value="Serralysin-like metalloprotease, C-terminal"/>
    <property type="match status" value="1"/>
</dbReference>
<dbReference type="CDD" id="cd12820">
    <property type="entry name" value="LbR_YadA-like"/>
    <property type="match status" value="1"/>
</dbReference>
<dbReference type="PATRIC" id="fig|571915.4.peg.260"/>
<dbReference type="InterPro" id="IPR008160">
    <property type="entry name" value="Collagen"/>
</dbReference>
<accession>A0A0G3GTY6</accession>